<sequence length="291" mass="33216">MVNGFSPAPSIAMQVHSLKALHSFLVERVGFQTVEARFDEGVVLLLDSDGDPLLLADAAVEDVKAYLVGTQFVFQPGDTVGFRGEGIPWLRDAESIRQRISSGFSIETRPWGERHVCIEMPDRYTLKFIALGSLEHLLDWYETGCMRELTQVLEGLAEAELDLQKAPEEWSIRYNVHHLAEVEGLYMMPILVALAQSGATLEEGPYDQKLWPEMLAYGRRALEPSLAFIRAHRQRIAQIVRLVPDSWERFVFLGKGEHMRRLSVRAMIGILVRHWMEHCDEIRVIRRAHDL</sequence>
<dbReference type="Gene3D" id="1.20.120.450">
    <property type="entry name" value="dinb family like domain"/>
    <property type="match status" value="1"/>
</dbReference>
<dbReference type="RefSeq" id="WP_111321346.1">
    <property type="nucleotide sequence ID" value="NZ_BIFX01000001.1"/>
</dbReference>
<evidence type="ECO:0000313" key="2">
    <source>
        <dbReference type="EMBL" id="PZW31957.1"/>
    </source>
</evidence>
<proteinExistence type="predicted"/>
<dbReference type="OrthoDB" id="9796039at2"/>
<dbReference type="Proteomes" id="UP000248806">
    <property type="component" value="Unassembled WGS sequence"/>
</dbReference>
<feature type="domain" description="DinB-like" evidence="1">
    <location>
        <begin position="147"/>
        <end position="281"/>
    </location>
</feature>
<name>A0A326U968_THEHA</name>
<reference evidence="2 3" key="1">
    <citation type="submission" date="2018-06" db="EMBL/GenBank/DDBJ databases">
        <title>Genomic Encyclopedia of Archaeal and Bacterial Type Strains, Phase II (KMG-II): from individual species to whole genera.</title>
        <authorList>
            <person name="Goeker M."/>
        </authorList>
    </citation>
    <scope>NUCLEOTIDE SEQUENCE [LARGE SCALE GENOMIC DNA]</scope>
    <source>
        <strain evidence="2 3">ATCC BAA-1881</strain>
    </source>
</reference>
<keyword evidence="3" id="KW-1185">Reference proteome</keyword>
<evidence type="ECO:0000259" key="1">
    <source>
        <dbReference type="Pfam" id="PF12867"/>
    </source>
</evidence>
<evidence type="ECO:0000313" key="3">
    <source>
        <dbReference type="Proteomes" id="UP000248806"/>
    </source>
</evidence>
<protein>
    <submittedName>
        <fullName evidence="2">DinB family protein</fullName>
    </submittedName>
</protein>
<dbReference type="Pfam" id="PF12867">
    <property type="entry name" value="DinB_2"/>
    <property type="match status" value="1"/>
</dbReference>
<dbReference type="InterPro" id="IPR024775">
    <property type="entry name" value="DinB-like"/>
</dbReference>
<gene>
    <name evidence="2" type="ORF">EI42_01982</name>
</gene>
<dbReference type="InterPro" id="IPR034660">
    <property type="entry name" value="DinB/YfiT-like"/>
</dbReference>
<dbReference type="EMBL" id="QKUF01000005">
    <property type="protein sequence ID" value="PZW31957.1"/>
    <property type="molecule type" value="Genomic_DNA"/>
</dbReference>
<dbReference type="SUPFAM" id="SSF109854">
    <property type="entry name" value="DinB/YfiT-like putative metalloenzymes"/>
    <property type="match status" value="1"/>
</dbReference>
<comment type="caution">
    <text evidence="2">The sequence shown here is derived from an EMBL/GenBank/DDBJ whole genome shotgun (WGS) entry which is preliminary data.</text>
</comment>
<organism evidence="2 3">
    <name type="scientific">Thermosporothrix hazakensis</name>
    <dbReference type="NCBI Taxonomy" id="644383"/>
    <lineage>
        <taxon>Bacteria</taxon>
        <taxon>Bacillati</taxon>
        <taxon>Chloroflexota</taxon>
        <taxon>Ktedonobacteria</taxon>
        <taxon>Ktedonobacterales</taxon>
        <taxon>Thermosporotrichaceae</taxon>
        <taxon>Thermosporothrix</taxon>
    </lineage>
</organism>
<dbReference type="AlphaFoldDB" id="A0A326U968"/>
<accession>A0A326U968</accession>